<dbReference type="RefSeq" id="WP_368007990.1">
    <property type="nucleotide sequence ID" value="NZ_JAMXFF010000032.1"/>
</dbReference>
<comment type="caution">
    <text evidence="9">The sequence shown here is derived from an EMBL/GenBank/DDBJ whole genome shotgun (WGS) entry which is preliminary data.</text>
</comment>
<evidence type="ECO:0000256" key="7">
    <source>
        <dbReference type="SAM" id="Phobius"/>
    </source>
</evidence>
<dbReference type="InterPro" id="IPR010432">
    <property type="entry name" value="RDD"/>
</dbReference>
<dbReference type="Pfam" id="PF13599">
    <property type="entry name" value="Pentapeptide_4"/>
    <property type="match status" value="1"/>
</dbReference>
<organism evidence="9 10">
    <name type="scientific">Laspinema palackyanum D2a</name>
    <dbReference type="NCBI Taxonomy" id="2953684"/>
    <lineage>
        <taxon>Bacteria</taxon>
        <taxon>Bacillati</taxon>
        <taxon>Cyanobacteriota</taxon>
        <taxon>Cyanophyceae</taxon>
        <taxon>Oscillatoriophycideae</taxon>
        <taxon>Oscillatoriales</taxon>
        <taxon>Laspinemataceae</taxon>
        <taxon>Laspinema</taxon>
        <taxon>Laspinema palackyanum</taxon>
    </lineage>
</organism>
<dbReference type="PANTHER" id="PTHR47485:SF1">
    <property type="entry name" value="THYLAKOID LUMENAL 17.4 KDA PROTEIN, CHLOROPLASTIC"/>
    <property type="match status" value="1"/>
</dbReference>
<evidence type="ECO:0000313" key="10">
    <source>
        <dbReference type="Proteomes" id="UP001525890"/>
    </source>
</evidence>
<protein>
    <submittedName>
        <fullName evidence="9">Pentapeptide repeat-containing protein</fullName>
    </submittedName>
</protein>
<keyword evidence="5 7" id="KW-0472">Membrane</keyword>
<feature type="transmembrane region" description="Helical" evidence="7">
    <location>
        <begin position="113"/>
        <end position="133"/>
    </location>
</feature>
<evidence type="ECO:0000256" key="5">
    <source>
        <dbReference type="ARBA" id="ARBA00023136"/>
    </source>
</evidence>
<feature type="transmembrane region" description="Helical" evidence="7">
    <location>
        <begin position="285"/>
        <end position="306"/>
    </location>
</feature>
<comment type="subcellular location">
    <subcellularLocation>
        <location evidence="1">Membrane</location>
        <topology evidence="1">Multi-pass membrane protein</topology>
    </subcellularLocation>
</comment>
<evidence type="ECO:0000256" key="6">
    <source>
        <dbReference type="SAM" id="MobiDB-lite"/>
    </source>
</evidence>
<evidence type="ECO:0000259" key="8">
    <source>
        <dbReference type="Pfam" id="PF06271"/>
    </source>
</evidence>
<evidence type="ECO:0000256" key="3">
    <source>
        <dbReference type="ARBA" id="ARBA00022737"/>
    </source>
</evidence>
<dbReference type="EMBL" id="JAMXFF010000032">
    <property type="protein sequence ID" value="MCT7968479.1"/>
    <property type="molecule type" value="Genomic_DNA"/>
</dbReference>
<dbReference type="Pfam" id="PF06271">
    <property type="entry name" value="RDD"/>
    <property type="match status" value="1"/>
</dbReference>
<evidence type="ECO:0000256" key="2">
    <source>
        <dbReference type="ARBA" id="ARBA00022692"/>
    </source>
</evidence>
<evidence type="ECO:0000313" key="9">
    <source>
        <dbReference type="EMBL" id="MCT7968479.1"/>
    </source>
</evidence>
<dbReference type="Proteomes" id="UP001525890">
    <property type="component" value="Unassembled WGS sequence"/>
</dbReference>
<dbReference type="Gene3D" id="2.160.20.80">
    <property type="entry name" value="E3 ubiquitin-protein ligase SopA"/>
    <property type="match status" value="2"/>
</dbReference>
<dbReference type="Pfam" id="PF00805">
    <property type="entry name" value="Pentapeptide"/>
    <property type="match status" value="3"/>
</dbReference>
<keyword evidence="2 7" id="KW-0812">Transmembrane</keyword>
<gene>
    <name evidence="9" type="ORF">NG799_19395</name>
</gene>
<dbReference type="PANTHER" id="PTHR47485">
    <property type="entry name" value="THYLAKOID LUMENAL 17.4 KDA PROTEIN, CHLOROPLASTIC"/>
    <property type="match status" value="1"/>
</dbReference>
<proteinExistence type="predicted"/>
<name>A0ABT2MUQ9_9CYAN</name>
<feature type="region of interest" description="Disordered" evidence="6">
    <location>
        <begin position="1"/>
        <end position="28"/>
    </location>
</feature>
<keyword evidence="10" id="KW-1185">Reference proteome</keyword>
<accession>A0ABT2MUQ9</accession>
<keyword evidence="4 7" id="KW-1133">Transmembrane helix</keyword>
<reference evidence="9 10" key="1">
    <citation type="journal article" date="2022" name="Front. Microbiol.">
        <title>High genomic differentiation and limited gene flow indicate recent cryptic speciation within the genus Laspinema (cyanobacteria).</title>
        <authorList>
            <person name="Stanojkovic A."/>
            <person name="Skoupy S."/>
            <person name="Skaloud P."/>
            <person name="Dvorak P."/>
        </authorList>
    </citation>
    <scope>NUCLEOTIDE SEQUENCE [LARGE SCALE GENOMIC DNA]</scope>
    <source>
        <strain evidence="9 10">D2a</strain>
    </source>
</reference>
<sequence>MTGKSQGPKRTESKVKSTKASKPPTQGKVHPVTLFPRRLAASTVELALIAVSALVPLSLGWHATRYLNVQPVPLNPVLVTLERAIARTLALPPTCNNPRRASCTRLVPPLVNFLWTIGPIAALSVSIWQLYLLGLTGQTLPKRWLRLQVVTDSGKAPGFGRALLREAVGRWGVTLTSAYLIWLITGAVPDLVILGVITALMVALDGFWSYFDPKCRTLHDRLAGTWVRSSRHSVSGPSKNMNSSNSKQVGIQFEAGGPLERMPESKPVFDQGWNGIRLHRSTKKALALAVGLAAILGTFVTTQLYIQSQENARTQAARDQEKFLTWVRQFAPDERQGAILGLASFENPEAQYQILADMLALETDPAQLDVLQQALVSSGGRSLPYLQKLNQSTRTDLDSLRYSTNEEQIEVVQLRLQATQRAIAKLLQLYSTEFDPLDLSRTHLGQVTTEATPFTLVLEKTDLSGIRFRGAILSHASFKSSQFSSPGPDRRFGSVDDQKADLTASILTDTDFTGAFLSHVILAYSNLSRAKLDRANLSHAQLTGANLSSTQAIGADLREADLTNATLVGAHLTEANLSGILAIGARFPRVVATGATLAKANLMRSDWQGADLSRGNFTQANLQNANLSETKLAGANLSFAQLQNANFQQTDLTSVNFQGANVEGADFQGAVFFKPHSPSGDRLLQSSDPATAGFLGGVDFSKARNLDDKQIVYICAQGGIYPLCSQP</sequence>
<evidence type="ECO:0000256" key="1">
    <source>
        <dbReference type="ARBA" id="ARBA00004141"/>
    </source>
</evidence>
<feature type="domain" description="RDD" evidence="8">
    <location>
        <begin position="114"/>
        <end position="224"/>
    </location>
</feature>
<dbReference type="SUPFAM" id="SSF141571">
    <property type="entry name" value="Pentapeptide repeat-like"/>
    <property type="match status" value="2"/>
</dbReference>
<dbReference type="InterPro" id="IPR001646">
    <property type="entry name" value="5peptide_repeat"/>
</dbReference>
<evidence type="ECO:0000256" key="4">
    <source>
        <dbReference type="ARBA" id="ARBA00022989"/>
    </source>
</evidence>
<keyword evidence="3" id="KW-0677">Repeat</keyword>